<feature type="transmembrane region" description="Helical" evidence="8">
    <location>
        <begin position="342"/>
        <end position="358"/>
    </location>
</feature>
<keyword evidence="7" id="KW-0325">Glycoprotein</keyword>
<evidence type="ECO:0000256" key="5">
    <source>
        <dbReference type="ARBA" id="ARBA00022989"/>
    </source>
</evidence>
<organism evidence="10 11">
    <name type="scientific">Rhizopus microsporus ATCC 52813</name>
    <dbReference type="NCBI Taxonomy" id="1340429"/>
    <lineage>
        <taxon>Eukaryota</taxon>
        <taxon>Fungi</taxon>
        <taxon>Fungi incertae sedis</taxon>
        <taxon>Mucoromycota</taxon>
        <taxon>Mucoromycotina</taxon>
        <taxon>Mucoromycetes</taxon>
        <taxon>Mucorales</taxon>
        <taxon>Mucorineae</taxon>
        <taxon>Rhizopodaceae</taxon>
        <taxon>Rhizopus</taxon>
    </lineage>
</organism>
<evidence type="ECO:0000313" key="11">
    <source>
        <dbReference type="Proteomes" id="UP000242254"/>
    </source>
</evidence>
<evidence type="ECO:0000256" key="1">
    <source>
        <dbReference type="ARBA" id="ARBA00004141"/>
    </source>
</evidence>
<keyword evidence="4 8" id="KW-0812">Transmembrane</keyword>
<feature type="domain" description="Cas1p 10 TM acyl transferase" evidence="9">
    <location>
        <begin position="289"/>
        <end position="737"/>
    </location>
</feature>
<accession>A0A2G4T6V8</accession>
<protein>
    <submittedName>
        <fullName evidence="10">Cas1p-domain-containing protein</fullName>
    </submittedName>
</protein>
<evidence type="ECO:0000256" key="7">
    <source>
        <dbReference type="ARBA" id="ARBA00023180"/>
    </source>
</evidence>
<evidence type="ECO:0000313" key="10">
    <source>
        <dbReference type="EMBL" id="PHZ16738.1"/>
    </source>
</evidence>
<dbReference type="InterPro" id="IPR012419">
    <property type="entry name" value="Cas1_AcylTrans_dom"/>
</dbReference>
<evidence type="ECO:0000256" key="2">
    <source>
        <dbReference type="ARBA" id="ARBA00010666"/>
    </source>
</evidence>
<dbReference type="RefSeq" id="XP_023470446.1">
    <property type="nucleotide sequence ID" value="XM_023615526.1"/>
</dbReference>
<reference evidence="10 11" key="1">
    <citation type="journal article" date="2016" name="Proc. Natl. Acad. Sci. U.S.A.">
        <title>Lipid metabolic changes in an early divergent fungus govern the establishment of a mutualistic symbiosis with endobacteria.</title>
        <authorList>
            <person name="Lastovetsky O.A."/>
            <person name="Gaspar M.L."/>
            <person name="Mondo S.J."/>
            <person name="LaButti K.M."/>
            <person name="Sandor L."/>
            <person name="Grigoriev I.V."/>
            <person name="Henry S.A."/>
            <person name="Pawlowska T.E."/>
        </authorList>
    </citation>
    <scope>NUCLEOTIDE SEQUENCE [LARGE SCALE GENOMIC DNA]</scope>
    <source>
        <strain evidence="10 11">ATCC 52813</strain>
    </source>
</reference>
<feature type="non-terminal residue" evidence="10">
    <location>
        <position position="1"/>
    </location>
</feature>
<evidence type="ECO:0000256" key="3">
    <source>
        <dbReference type="ARBA" id="ARBA00022679"/>
    </source>
</evidence>
<dbReference type="EMBL" id="KZ303843">
    <property type="protein sequence ID" value="PHZ16738.1"/>
    <property type="molecule type" value="Genomic_DNA"/>
</dbReference>
<gene>
    <name evidence="10" type="ORF">RHIMIDRAFT_65435</name>
</gene>
<comment type="subcellular location">
    <subcellularLocation>
        <location evidence="1">Membrane</location>
        <topology evidence="1">Multi-pass membrane protein</topology>
    </subcellularLocation>
</comment>
<dbReference type="Pfam" id="PF07779">
    <property type="entry name" value="Cas1_AcylT"/>
    <property type="match status" value="1"/>
</dbReference>
<feature type="transmembrane region" description="Helical" evidence="8">
    <location>
        <begin position="413"/>
        <end position="433"/>
    </location>
</feature>
<feature type="transmembrane region" description="Helical" evidence="8">
    <location>
        <begin position="563"/>
        <end position="585"/>
    </location>
</feature>
<evidence type="ECO:0000256" key="4">
    <source>
        <dbReference type="ARBA" id="ARBA00022692"/>
    </source>
</evidence>
<evidence type="ECO:0000256" key="6">
    <source>
        <dbReference type="ARBA" id="ARBA00023136"/>
    </source>
</evidence>
<comment type="similarity">
    <text evidence="2">Belongs to the PC-esterase family. CASD1 subfamily.</text>
</comment>
<keyword evidence="5 8" id="KW-1133">Transmembrane helix</keyword>
<feature type="transmembrane region" description="Helical" evidence="8">
    <location>
        <begin position="464"/>
        <end position="484"/>
    </location>
</feature>
<keyword evidence="6 8" id="KW-0472">Membrane</keyword>
<dbReference type="GO" id="GO:0016020">
    <property type="term" value="C:membrane"/>
    <property type="evidence" value="ECO:0007669"/>
    <property type="project" value="UniProtKB-SubCell"/>
</dbReference>
<dbReference type="Proteomes" id="UP000242254">
    <property type="component" value="Unassembled WGS sequence"/>
</dbReference>
<feature type="transmembrane region" description="Helical" evidence="8">
    <location>
        <begin position="635"/>
        <end position="654"/>
    </location>
</feature>
<feature type="transmembrane region" description="Helical" evidence="8">
    <location>
        <begin position="303"/>
        <end position="330"/>
    </location>
</feature>
<feature type="transmembrane region" description="Helical" evidence="8">
    <location>
        <begin position="605"/>
        <end position="623"/>
    </location>
</feature>
<feature type="transmembrane region" description="Helical" evidence="8">
    <location>
        <begin position="490"/>
        <end position="511"/>
    </location>
</feature>
<dbReference type="GeneID" id="35446514"/>
<sequence>MGASTESSLTKYIKSSFILSFIFLFLLAVARYIYEPKDQNRCHSMLNEGWWTDDTLKSWQPASCMMHTYQPPEISACLNHSRIVYVGDSVIREQFFSAVKLIDPHVNTTGEPHTNKMYDFNKENLVYEFWWDPYLNETTNILRGSHTPRPSLLVLGTGLWQMRYLQDDDYYEEWKSSIDRVLESVESRDIADTVLLAPVEVPVYDKLGEERAAKMTVEKVNAMNDYLKTKQDAVNNRVPFAIPFVWNDISLTSSSHTQDGLHFSPAVTTVRAQIALNFRCNNQLDKKFPMTTTCCYQYPVPKWYQSILFFFFFIWIPIGCLILTHSGITLSAIQRPFPEQKVSSALFLFGLCTVYMYFCDRTQLFGKIQKHFDAAVFTALMMVVGVLGIIKLKHKTEGDQGFLNRHQTDEWKGWMQVIILVYHFCGASGTSGIYNAVRILVAAYLFQTGYGHFFFFYKKADFGIGRILNVMVRLNLLTFVLQYLMDTDYLSYYFTPLVSFWFFVIWAMMYIGNQWNKTPSFLLAKLAVSCILTTAFIKAPGILEFVFDILQVTFNIHWNPVEWRFRLALDAYIVYVGMLCAYAYIKMTEHKLTEHPKWPIMKKAALGLSVIALVWYFWFELSREDKFAYNKVHPYISWIPILGFVVLRNASTYLRNTHSEFYSFIGKISLETFIGQFHMWLAADTKGLLVLLINPTWIHGIGWWINLAFSSCLFIFVCYCLGQTTHEISTWICAKAQPDIPSSGKYQAVPLLPTNKGDSSNMIQTASLDNTKPEEEAGEEEIWSSSDLGQKPGLFQRILNDTRVRVLLFFIVMSLVNHFC</sequence>
<feature type="transmembrane region" description="Helical" evidence="8">
    <location>
        <begin position="12"/>
        <end position="34"/>
    </location>
</feature>
<evidence type="ECO:0000259" key="9">
    <source>
        <dbReference type="Pfam" id="PF07779"/>
    </source>
</evidence>
<feature type="transmembrane region" description="Helical" evidence="8">
    <location>
        <begin position="661"/>
        <end position="681"/>
    </location>
</feature>
<dbReference type="AlphaFoldDB" id="A0A2G4T6V8"/>
<dbReference type="GO" id="GO:0005794">
    <property type="term" value="C:Golgi apparatus"/>
    <property type="evidence" value="ECO:0007669"/>
    <property type="project" value="UniProtKB-ARBA"/>
</dbReference>
<dbReference type="PANTHER" id="PTHR13533:SF1">
    <property type="entry name" value="N-ACETYLNEURAMINATE 9-O-ACETYLTRANSFERASE"/>
    <property type="match status" value="1"/>
</dbReference>
<dbReference type="GO" id="GO:0016740">
    <property type="term" value="F:transferase activity"/>
    <property type="evidence" value="ECO:0007669"/>
    <property type="project" value="UniProtKB-KW"/>
</dbReference>
<keyword evidence="3" id="KW-0808">Transferase</keyword>
<feature type="transmembrane region" description="Helical" evidence="8">
    <location>
        <begin position="374"/>
        <end position="392"/>
    </location>
</feature>
<keyword evidence="11" id="KW-1185">Reference proteome</keyword>
<dbReference type="GO" id="GO:0005975">
    <property type="term" value="P:carbohydrate metabolic process"/>
    <property type="evidence" value="ECO:0007669"/>
    <property type="project" value="UniProtKB-ARBA"/>
</dbReference>
<feature type="transmembrane region" description="Helical" evidence="8">
    <location>
        <begin position="523"/>
        <end position="543"/>
    </location>
</feature>
<dbReference type="PANTHER" id="PTHR13533">
    <property type="entry name" value="N-ACETYLNEURAMINATE 9-O-ACETYLTRANSFERASE"/>
    <property type="match status" value="1"/>
</dbReference>
<evidence type="ECO:0000256" key="8">
    <source>
        <dbReference type="SAM" id="Phobius"/>
    </source>
</evidence>
<name>A0A2G4T6V8_RHIZD</name>
<feature type="transmembrane region" description="Helical" evidence="8">
    <location>
        <begin position="701"/>
        <end position="722"/>
    </location>
</feature>
<proteinExistence type="inferred from homology"/>